<protein>
    <submittedName>
        <fullName evidence="1">Uncharacterized protein</fullName>
    </submittedName>
</protein>
<name>A0A370K602_9GAMM</name>
<dbReference type="AlphaFoldDB" id="A0A370K602"/>
<dbReference type="EMBL" id="QQSY01000005">
    <property type="protein sequence ID" value="RDI97450.1"/>
    <property type="molecule type" value="Genomic_DNA"/>
</dbReference>
<evidence type="ECO:0000313" key="1">
    <source>
        <dbReference type="EMBL" id="RDI97450.1"/>
    </source>
</evidence>
<dbReference type="Proteomes" id="UP000254711">
    <property type="component" value="Unassembled WGS sequence"/>
</dbReference>
<evidence type="ECO:0000313" key="2">
    <source>
        <dbReference type="Proteomes" id="UP000254711"/>
    </source>
</evidence>
<sequence length="66" mass="6841">MPAAISRISSVAVSAAILPIERNIGCPAAMTAGAGRLRGDIGVDTAGWFIQRSRACSMVCLPARRV</sequence>
<reference evidence="1 2" key="1">
    <citation type="submission" date="2018-07" db="EMBL/GenBank/DDBJ databases">
        <title>Dyella solisilvae sp. nov., isolated from the pine and broad-leaved mixed forest soil.</title>
        <authorList>
            <person name="Gao Z."/>
            <person name="Qiu L."/>
        </authorList>
    </citation>
    <scope>NUCLEOTIDE SEQUENCE [LARGE SCALE GENOMIC DNA]</scope>
    <source>
        <strain evidence="1 2">DHG54</strain>
    </source>
</reference>
<comment type="caution">
    <text evidence="1">The sequence shown here is derived from an EMBL/GenBank/DDBJ whole genome shotgun (WGS) entry which is preliminary data.</text>
</comment>
<gene>
    <name evidence="1" type="ORF">DVT68_17050</name>
</gene>
<accession>A0A370K602</accession>
<keyword evidence="2" id="KW-1185">Reference proteome</keyword>
<proteinExistence type="predicted"/>
<organism evidence="1 2">
    <name type="scientific">Dyella solisilvae</name>
    <dbReference type="NCBI Taxonomy" id="1920168"/>
    <lineage>
        <taxon>Bacteria</taxon>
        <taxon>Pseudomonadati</taxon>
        <taxon>Pseudomonadota</taxon>
        <taxon>Gammaproteobacteria</taxon>
        <taxon>Lysobacterales</taxon>
        <taxon>Rhodanobacteraceae</taxon>
        <taxon>Dyella</taxon>
    </lineage>
</organism>